<name>A0A1E5GEA7_9ENTE</name>
<feature type="domain" description="HTH rpiR-type" evidence="4">
    <location>
        <begin position="1"/>
        <end position="68"/>
    </location>
</feature>
<keyword evidence="7" id="KW-1185">Reference proteome</keyword>
<comment type="caution">
    <text evidence="6">The sequence shown here is derived from an EMBL/GenBank/DDBJ whole genome shotgun (WGS) entry which is preliminary data.</text>
</comment>
<dbReference type="CDD" id="cd05013">
    <property type="entry name" value="SIS_RpiR"/>
    <property type="match status" value="1"/>
</dbReference>
<dbReference type="PROSITE" id="PS51464">
    <property type="entry name" value="SIS"/>
    <property type="match status" value="1"/>
</dbReference>
<evidence type="ECO:0000259" key="4">
    <source>
        <dbReference type="PROSITE" id="PS51071"/>
    </source>
</evidence>
<dbReference type="GO" id="GO:0003700">
    <property type="term" value="F:DNA-binding transcription factor activity"/>
    <property type="evidence" value="ECO:0007669"/>
    <property type="project" value="InterPro"/>
</dbReference>
<dbReference type="InterPro" id="IPR000281">
    <property type="entry name" value="HTH_RpiR"/>
</dbReference>
<accession>A0A1E5GEA7</accession>
<gene>
    <name evidence="6" type="ORF">BCR21_12235</name>
</gene>
<sequence length="247" mass="27683">MEKALSESEKYLWDFIDQHLVEIPNYSIVKLSEKANVSTATIVRAMKKKGYEGFTSFKHHLKDQSNTTINFSGVEKIDAEIKRAILKNEREVIRTINMLDSGSIEDAIQKIKAAQKIVIFARGFSELIAQEMTVKFQLSGKYCEMHADPNIITSMSKKITSNDIVLLISLNGETPELVTAVKNCLKNDVSTITLTANSGSSLAQLSEIVFTGFKSEGSYFPEYEVRSRLPLSIMARILLDSYAIRTN</sequence>
<dbReference type="SUPFAM" id="SSF53697">
    <property type="entry name" value="SIS domain"/>
    <property type="match status" value="1"/>
</dbReference>
<dbReference type="GO" id="GO:0003677">
    <property type="term" value="F:DNA binding"/>
    <property type="evidence" value="ECO:0007669"/>
    <property type="project" value="UniProtKB-KW"/>
</dbReference>
<feature type="domain" description="SIS" evidence="5">
    <location>
        <begin position="107"/>
        <end position="247"/>
    </location>
</feature>
<dbReference type="Gene3D" id="3.40.50.10490">
    <property type="entry name" value="Glucose-6-phosphate isomerase like protein, domain 1"/>
    <property type="match status" value="1"/>
</dbReference>
<dbReference type="InterPro" id="IPR009057">
    <property type="entry name" value="Homeodomain-like_sf"/>
</dbReference>
<organism evidence="6 7">
    <name type="scientific">Enterococcus ureasiticus</name>
    <dbReference type="NCBI Taxonomy" id="903984"/>
    <lineage>
        <taxon>Bacteria</taxon>
        <taxon>Bacillati</taxon>
        <taxon>Bacillota</taxon>
        <taxon>Bacilli</taxon>
        <taxon>Lactobacillales</taxon>
        <taxon>Enterococcaceae</taxon>
        <taxon>Enterococcus</taxon>
    </lineage>
</organism>
<keyword evidence="1" id="KW-0805">Transcription regulation</keyword>
<dbReference type="Pfam" id="PF01418">
    <property type="entry name" value="HTH_6"/>
    <property type="match status" value="1"/>
</dbReference>
<dbReference type="InterPro" id="IPR046348">
    <property type="entry name" value="SIS_dom_sf"/>
</dbReference>
<evidence type="ECO:0000256" key="1">
    <source>
        <dbReference type="ARBA" id="ARBA00023015"/>
    </source>
</evidence>
<dbReference type="GO" id="GO:1901135">
    <property type="term" value="P:carbohydrate derivative metabolic process"/>
    <property type="evidence" value="ECO:0007669"/>
    <property type="project" value="InterPro"/>
</dbReference>
<dbReference type="Gene3D" id="1.10.10.10">
    <property type="entry name" value="Winged helix-like DNA-binding domain superfamily/Winged helix DNA-binding domain"/>
    <property type="match status" value="1"/>
</dbReference>
<dbReference type="Pfam" id="PF01380">
    <property type="entry name" value="SIS"/>
    <property type="match status" value="1"/>
</dbReference>
<dbReference type="EMBL" id="MIJZ01000014">
    <property type="protein sequence ID" value="OEG11044.1"/>
    <property type="molecule type" value="Genomic_DNA"/>
</dbReference>
<dbReference type="STRING" id="903984.BCR21_12235"/>
<dbReference type="InterPro" id="IPR001347">
    <property type="entry name" value="SIS_dom"/>
</dbReference>
<reference evidence="7" key="1">
    <citation type="submission" date="2016-09" db="EMBL/GenBank/DDBJ databases">
        <authorList>
            <person name="Gulvik C.A."/>
        </authorList>
    </citation>
    <scope>NUCLEOTIDE SEQUENCE [LARGE SCALE GENOMIC DNA]</scope>
    <source>
        <strain evidence="7">DSM 23328</strain>
    </source>
</reference>
<evidence type="ECO:0000313" key="7">
    <source>
        <dbReference type="Proteomes" id="UP000094068"/>
    </source>
</evidence>
<dbReference type="GO" id="GO:0097367">
    <property type="term" value="F:carbohydrate derivative binding"/>
    <property type="evidence" value="ECO:0007669"/>
    <property type="project" value="InterPro"/>
</dbReference>
<dbReference type="Proteomes" id="UP000094068">
    <property type="component" value="Unassembled WGS sequence"/>
</dbReference>
<dbReference type="InterPro" id="IPR036388">
    <property type="entry name" value="WH-like_DNA-bd_sf"/>
</dbReference>
<dbReference type="InterPro" id="IPR047640">
    <property type="entry name" value="RpiR-like"/>
</dbReference>
<dbReference type="OrthoDB" id="2367514at2"/>
<dbReference type="PANTHER" id="PTHR30514">
    <property type="entry name" value="GLUCOKINASE"/>
    <property type="match status" value="1"/>
</dbReference>
<proteinExistence type="predicted"/>
<keyword evidence="3" id="KW-0804">Transcription</keyword>
<evidence type="ECO:0000313" key="6">
    <source>
        <dbReference type="EMBL" id="OEG11044.1"/>
    </source>
</evidence>
<evidence type="ECO:0000256" key="2">
    <source>
        <dbReference type="ARBA" id="ARBA00023125"/>
    </source>
</evidence>
<dbReference type="SUPFAM" id="SSF46689">
    <property type="entry name" value="Homeodomain-like"/>
    <property type="match status" value="1"/>
</dbReference>
<dbReference type="AlphaFoldDB" id="A0A1E5GEA7"/>
<evidence type="ECO:0000259" key="5">
    <source>
        <dbReference type="PROSITE" id="PS51464"/>
    </source>
</evidence>
<evidence type="ECO:0000256" key="3">
    <source>
        <dbReference type="ARBA" id="ARBA00023163"/>
    </source>
</evidence>
<dbReference type="RefSeq" id="WP_069646791.1">
    <property type="nucleotide sequence ID" value="NZ_JAFLWC010000047.1"/>
</dbReference>
<dbReference type="PROSITE" id="PS51071">
    <property type="entry name" value="HTH_RPIR"/>
    <property type="match status" value="1"/>
</dbReference>
<protein>
    <submittedName>
        <fullName evidence="6">RpiR family transcriptional regulator</fullName>
    </submittedName>
</protein>
<keyword evidence="2" id="KW-0238">DNA-binding</keyword>
<dbReference type="PANTHER" id="PTHR30514:SF21">
    <property type="entry name" value="RPIR-FAMILY TRANSCRIPTIONAL REGULATOR"/>
    <property type="match status" value="1"/>
</dbReference>
<dbReference type="InterPro" id="IPR035472">
    <property type="entry name" value="RpiR-like_SIS"/>
</dbReference>